<dbReference type="PROSITE" id="PS50070">
    <property type="entry name" value="KRINGLE_2"/>
    <property type="match status" value="1"/>
</dbReference>
<dbReference type="Gene3D" id="2.40.20.10">
    <property type="entry name" value="Plasminogen Kringle 4"/>
    <property type="match status" value="1"/>
</dbReference>
<keyword evidence="3 7" id="KW-0420">Kringle</keyword>
<dbReference type="Pfam" id="PF01392">
    <property type="entry name" value="Fz"/>
    <property type="match status" value="1"/>
</dbReference>
<proteinExistence type="predicted"/>
<keyword evidence="6" id="KW-1015">Disulfide bond</keyword>
<gene>
    <name evidence="11" type="primary">LOC106475839</name>
</gene>
<dbReference type="GeneID" id="106475839"/>
<dbReference type="InterPro" id="IPR038178">
    <property type="entry name" value="Kringle_sf"/>
</dbReference>
<dbReference type="RefSeq" id="XP_013791966.1">
    <property type="nucleotide sequence ID" value="XM_013936512.1"/>
</dbReference>
<keyword evidence="5" id="KW-0067">ATP-binding</keyword>
<dbReference type="InterPro" id="IPR050759">
    <property type="entry name" value="Serine_protease_kringle"/>
</dbReference>
<dbReference type="InterPro" id="IPR036790">
    <property type="entry name" value="Frizzled_dom_sf"/>
</dbReference>
<keyword evidence="10" id="KW-1185">Reference proteome</keyword>
<evidence type="ECO:0000256" key="4">
    <source>
        <dbReference type="ARBA" id="ARBA00022741"/>
    </source>
</evidence>
<protein>
    <submittedName>
        <fullName evidence="11">Inactive tyrosine-protein kinase transmembrane receptor ROR1-like</fullName>
    </submittedName>
</protein>
<dbReference type="PRINTS" id="PR00018">
    <property type="entry name" value="KRINGLE"/>
</dbReference>
<dbReference type="Pfam" id="PF00051">
    <property type="entry name" value="Kringle"/>
    <property type="match status" value="1"/>
</dbReference>
<evidence type="ECO:0000256" key="7">
    <source>
        <dbReference type="PROSITE-ProRule" id="PRU00121"/>
    </source>
</evidence>
<keyword evidence="2" id="KW-0597">Phosphoprotein</keyword>
<dbReference type="CDD" id="cd00108">
    <property type="entry name" value="KR"/>
    <property type="match status" value="1"/>
</dbReference>
<evidence type="ECO:0000256" key="5">
    <source>
        <dbReference type="ARBA" id="ARBA00022840"/>
    </source>
</evidence>
<comment type="subcellular location">
    <subcellularLocation>
        <location evidence="1">Membrane</location>
        <topology evidence="1">Single-pass type I membrane protein</topology>
    </subcellularLocation>
</comment>
<dbReference type="PANTHER" id="PTHR24261:SF7">
    <property type="entry name" value="KRINGLE DOMAIN-CONTAINING PROTEIN"/>
    <property type="match status" value="1"/>
</dbReference>
<keyword evidence="4" id="KW-0547">Nucleotide-binding</keyword>
<dbReference type="InterPro" id="IPR018056">
    <property type="entry name" value="Kringle_CS"/>
</dbReference>
<evidence type="ECO:0000259" key="9">
    <source>
        <dbReference type="PROSITE" id="PS50070"/>
    </source>
</evidence>
<reference evidence="11" key="1">
    <citation type="submission" date="2025-08" db="UniProtKB">
        <authorList>
            <consortium name="RefSeq"/>
        </authorList>
    </citation>
    <scope>IDENTIFICATION</scope>
    <source>
        <tissue evidence="11">Muscle</tissue>
    </source>
</reference>
<dbReference type="InterPro" id="IPR041775">
    <property type="entry name" value="Ror-like_CRD"/>
</dbReference>
<sequence>MTPDAVAMTTITPSLFVAKEQMADCTSPVDNVSTPDCTSPVDAVSPPDCTSPVDTVSPPDCQTVLAHFPDLSDGNLDEGICQVYRSATCSKFLTNKTVFVSSIHSQGIMEEKLAAAFSVIASSQDVSSECHKYAIPSLCFYAFPLCDNASTPKPRHVCRDECEVLENSICRLEYSIAKRHPLIGQQKILPTCEDLPPFGSKASETCVRLGVPNSIQKNDKHTCYMGMGDDYRGTLSYSVSGHKCQHWSHQIFYHTSDHPELTGGHNYCRNPGRTESQPWCFIADPQVRKEMCEIPQCGKQQVLLTY</sequence>
<evidence type="ECO:0000259" key="8">
    <source>
        <dbReference type="PROSITE" id="PS50038"/>
    </source>
</evidence>
<evidence type="ECO:0000256" key="6">
    <source>
        <dbReference type="ARBA" id="ARBA00023157"/>
    </source>
</evidence>
<dbReference type="CDD" id="cd07459">
    <property type="entry name" value="CRD_TK_ROR_like"/>
    <property type="match status" value="1"/>
</dbReference>
<feature type="domain" description="Kringle" evidence="9">
    <location>
        <begin position="222"/>
        <end position="297"/>
    </location>
</feature>
<evidence type="ECO:0000256" key="2">
    <source>
        <dbReference type="ARBA" id="ARBA00022553"/>
    </source>
</evidence>
<feature type="domain" description="FZ" evidence="8">
    <location>
        <begin position="76"/>
        <end position="209"/>
    </location>
</feature>
<accession>A0ABM1C084</accession>
<dbReference type="Proteomes" id="UP000694941">
    <property type="component" value="Unplaced"/>
</dbReference>
<name>A0ABM1C084_LIMPO</name>
<dbReference type="PROSITE" id="PS50038">
    <property type="entry name" value="FZ"/>
    <property type="match status" value="1"/>
</dbReference>
<dbReference type="InterPro" id="IPR020067">
    <property type="entry name" value="Frizzled_dom"/>
</dbReference>
<dbReference type="InterPro" id="IPR013806">
    <property type="entry name" value="Kringle-like"/>
</dbReference>
<evidence type="ECO:0000256" key="3">
    <source>
        <dbReference type="ARBA" id="ARBA00022572"/>
    </source>
</evidence>
<dbReference type="SUPFAM" id="SSF63501">
    <property type="entry name" value="Frizzled cysteine-rich domain"/>
    <property type="match status" value="1"/>
</dbReference>
<organism evidence="10 11">
    <name type="scientific">Limulus polyphemus</name>
    <name type="common">Atlantic horseshoe crab</name>
    <dbReference type="NCBI Taxonomy" id="6850"/>
    <lineage>
        <taxon>Eukaryota</taxon>
        <taxon>Metazoa</taxon>
        <taxon>Ecdysozoa</taxon>
        <taxon>Arthropoda</taxon>
        <taxon>Chelicerata</taxon>
        <taxon>Merostomata</taxon>
        <taxon>Xiphosura</taxon>
        <taxon>Limulidae</taxon>
        <taxon>Limulus</taxon>
    </lineage>
</organism>
<evidence type="ECO:0000313" key="10">
    <source>
        <dbReference type="Proteomes" id="UP000694941"/>
    </source>
</evidence>
<dbReference type="Gene3D" id="1.10.2000.10">
    <property type="entry name" value="Frizzled cysteine-rich domain"/>
    <property type="match status" value="1"/>
</dbReference>
<evidence type="ECO:0000256" key="1">
    <source>
        <dbReference type="ARBA" id="ARBA00004479"/>
    </source>
</evidence>
<dbReference type="InterPro" id="IPR000001">
    <property type="entry name" value="Kringle"/>
</dbReference>
<comment type="caution">
    <text evidence="7">Lacks conserved residue(s) required for the propagation of feature annotation.</text>
</comment>
<evidence type="ECO:0000313" key="11">
    <source>
        <dbReference type="RefSeq" id="XP_013791966.1"/>
    </source>
</evidence>
<dbReference type="PROSITE" id="PS00021">
    <property type="entry name" value="KRINGLE_1"/>
    <property type="match status" value="1"/>
</dbReference>
<dbReference type="SMART" id="SM00130">
    <property type="entry name" value="KR"/>
    <property type="match status" value="1"/>
</dbReference>
<dbReference type="SUPFAM" id="SSF57440">
    <property type="entry name" value="Kringle-like"/>
    <property type="match status" value="1"/>
</dbReference>
<dbReference type="PANTHER" id="PTHR24261">
    <property type="entry name" value="PLASMINOGEN-RELATED"/>
    <property type="match status" value="1"/>
</dbReference>